<dbReference type="Pfam" id="PF03466">
    <property type="entry name" value="LysR_substrate"/>
    <property type="match status" value="1"/>
</dbReference>
<keyword evidence="4" id="KW-0804">Transcription</keyword>
<accession>A0ABS1FI96</accession>
<feature type="domain" description="HTH lysR-type" evidence="5">
    <location>
        <begin position="13"/>
        <end position="70"/>
    </location>
</feature>
<organism evidence="6 7">
    <name type="scientific">Azospirillum endophyticum</name>
    <dbReference type="NCBI Taxonomy" id="2800326"/>
    <lineage>
        <taxon>Bacteria</taxon>
        <taxon>Pseudomonadati</taxon>
        <taxon>Pseudomonadota</taxon>
        <taxon>Alphaproteobacteria</taxon>
        <taxon>Rhodospirillales</taxon>
        <taxon>Azospirillaceae</taxon>
        <taxon>Azospirillum</taxon>
    </lineage>
</organism>
<comment type="caution">
    <text evidence="6">The sequence shown here is derived from an EMBL/GenBank/DDBJ whole genome shotgun (WGS) entry which is preliminary data.</text>
</comment>
<dbReference type="Pfam" id="PF00126">
    <property type="entry name" value="HTH_1"/>
    <property type="match status" value="1"/>
</dbReference>
<dbReference type="PROSITE" id="PS50931">
    <property type="entry name" value="HTH_LYSR"/>
    <property type="match status" value="1"/>
</dbReference>
<comment type="similarity">
    <text evidence="1">Belongs to the LysR transcriptional regulatory family.</text>
</comment>
<dbReference type="EMBL" id="JAENHM010000095">
    <property type="protein sequence ID" value="MBK1842942.1"/>
    <property type="molecule type" value="Genomic_DNA"/>
</dbReference>
<dbReference type="PANTHER" id="PTHR30537:SF5">
    <property type="entry name" value="HTH-TYPE TRANSCRIPTIONAL ACTIVATOR TTDR-RELATED"/>
    <property type="match status" value="1"/>
</dbReference>
<keyword evidence="2" id="KW-0805">Transcription regulation</keyword>
<evidence type="ECO:0000256" key="2">
    <source>
        <dbReference type="ARBA" id="ARBA00023015"/>
    </source>
</evidence>
<dbReference type="Gene3D" id="3.40.190.10">
    <property type="entry name" value="Periplasmic binding protein-like II"/>
    <property type="match status" value="2"/>
</dbReference>
<keyword evidence="7" id="KW-1185">Reference proteome</keyword>
<evidence type="ECO:0000256" key="1">
    <source>
        <dbReference type="ARBA" id="ARBA00009437"/>
    </source>
</evidence>
<evidence type="ECO:0000259" key="5">
    <source>
        <dbReference type="PROSITE" id="PS50931"/>
    </source>
</evidence>
<evidence type="ECO:0000256" key="4">
    <source>
        <dbReference type="ARBA" id="ARBA00023163"/>
    </source>
</evidence>
<dbReference type="InterPro" id="IPR058163">
    <property type="entry name" value="LysR-type_TF_proteobact-type"/>
</dbReference>
<dbReference type="PANTHER" id="PTHR30537">
    <property type="entry name" value="HTH-TYPE TRANSCRIPTIONAL REGULATOR"/>
    <property type="match status" value="1"/>
</dbReference>
<dbReference type="RefSeq" id="WP_200199593.1">
    <property type="nucleotide sequence ID" value="NZ_JAENHM010000095.1"/>
</dbReference>
<dbReference type="Proteomes" id="UP000652760">
    <property type="component" value="Unassembled WGS sequence"/>
</dbReference>
<dbReference type="InterPro" id="IPR000847">
    <property type="entry name" value="LysR_HTH_N"/>
</dbReference>
<name>A0ABS1FI96_9PROT</name>
<sequence length="309" mass="33772">MNSTAGPKRPRLPPLKALLAFDAACRHGSFSQGAEELGVTPSAVSHQIQQLEDFLGIPLFQRHAGRAVLTNTGQSFSRDIDHALGLIAEATRRAAPQSQIGHLVIASGPSFAAKWLQPRLPQFLAANPGVAVRLSTLSDRGDLDNVRFDIAISYGRPASPQWHAEPLLIERLRPFCSPQLAESLGLKTVDDLAGATLIHSVNALTWAEYLRTIGYEGLKPANELWLDRSTMAIDAAVAGMGVVLESELLTAREVHDGKLIPLYEGEALQVETTSYFLVKPPGYRHGTQIAAFEKWLRNGIADERKVWFQ</sequence>
<dbReference type="CDD" id="cd08432">
    <property type="entry name" value="PBP2_GcdR_TrpI_HvrB_AmpR_like"/>
    <property type="match status" value="1"/>
</dbReference>
<proteinExistence type="inferred from homology"/>
<dbReference type="InterPro" id="IPR036388">
    <property type="entry name" value="WH-like_DNA-bd_sf"/>
</dbReference>
<dbReference type="PRINTS" id="PR00039">
    <property type="entry name" value="HTHLYSR"/>
</dbReference>
<dbReference type="Gene3D" id="1.10.10.10">
    <property type="entry name" value="Winged helix-like DNA-binding domain superfamily/Winged helix DNA-binding domain"/>
    <property type="match status" value="1"/>
</dbReference>
<evidence type="ECO:0000256" key="3">
    <source>
        <dbReference type="ARBA" id="ARBA00023125"/>
    </source>
</evidence>
<protein>
    <submittedName>
        <fullName evidence="6">LysR family transcriptional regulator</fullName>
    </submittedName>
</protein>
<evidence type="ECO:0000313" key="6">
    <source>
        <dbReference type="EMBL" id="MBK1842942.1"/>
    </source>
</evidence>
<gene>
    <name evidence="6" type="ORF">JHL17_36685</name>
</gene>
<reference evidence="7" key="1">
    <citation type="submission" date="2021-01" db="EMBL/GenBank/DDBJ databases">
        <title>Genome public.</title>
        <authorList>
            <person name="Liu C."/>
            <person name="Sun Q."/>
        </authorList>
    </citation>
    <scope>NUCLEOTIDE SEQUENCE [LARGE SCALE GENOMIC DNA]</scope>
    <source>
        <strain evidence="7">YIM B02556</strain>
    </source>
</reference>
<keyword evidence="3" id="KW-0238">DNA-binding</keyword>
<dbReference type="SUPFAM" id="SSF53850">
    <property type="entry name" value="Periplasmic binding protein-like II"/>
    <property type="match status" value="1"/>
</dbReference>
<dbReference type="SUPFAM" id="SSF46785">
    <property type="entry name" value="Winged helix' DNA-binding domain"/>
    <property type="match status" value="1"/>
</dbReference>
<dbReference type="InterPro" id="IPR005119">
    <property type="entry name" value="LysR_subst-bd"/>
</dbReference>
<dbReference type="InterPro" id="IPR036390">
    <property type="entry name" value="WH_DNA-bd_sf"/>
</dbReference>
<evidence type="ECO:0000313" key="7">
    <source>
        <dbReference type="Proteomes" id="UP000652760"/>
    </source>
</evidence>